<organism evidence="4 5">
    <name type="scientific">Szabonella alba</name>
    <dbReference type="NCBI Taxonomy" id="2804194"/>
    <lineage>
        <taxon>Bacteria</taxon>
        <taxon>Pseudomonadati</taxon>
        <taxon>Pseudomonadota</taxon>
        <taxon>Alphaproteobacteria</taxon>
        <taxon>Rhodobacterales</taxon>
        <taxon>Paracoccaceae</taxon>
        <taxon>Szabonella</taxon>
    </lineage>
</organism>
<evidence type="ECO:0000313" key="4">
    <source>
        <dbReference type="EMBL" id="MBL4917593.1"/>
    </source>
</evidence>
<comment type="caution">
    <text evidence="4">The sequence shown here is derived from an EMBL/GenBank/DDBJ whole genome shotgun (WGS) entry which is preliminary data.</text>
</comment>
<dbReference type="InterPro" id="IPR027417">
    <property type="entry name" value="P-loop_NTPase"/>
</dbReference>
<dbReference type="Proteomes" id="UP000648908">
    <property type="component" value="Unassembled WGS sequence"/>
</dbReference>
<dbReference type="InterPro" id="IPR000642">
    <property type="entry name" value="Peptidase_M41"/>
</dbReference>
<name>A0A8K0VC99_9RHOB</name>
<keyword evidence="5" id="KW-1185">Reference proteome</keyword>
<dbReference type="SMART" id="SM00382">
    <property type="entry name" value="AAA"/>
    <property type="match status" value="1"/>
</dbReference>
<evidence type="ECO:0000256" key="2">
    <source>
        <dbReference type="SAM" id="MobiDB-lite"/>
    </source>
</evidence>
<dbReference type="PROSITE" id="PS00674">
    <property type="entry name" value="AAA"/>
    <property type="match status" value="1"/>
</dbReference>
<proteinExistence type="inferred from homology"/>
<dbReference type="GO" id="GO:0004176">
    <property type="term" value="F:ATP-dependent peptidase activity"/>
    <property type="evidence" value="ECO:0007669"/>
    <property type="project" value="InterPro"/>
</dbReference>
<keyword evidence="1" id="KW-0547">Nucleotide-binding</keyword>
<dbReference type="SUPFAM" id="SSF52540">
    <property type="entry name" value="P-loop containing nucleoside triphosphate hydrolases"/>
    <property type="match status" value="1"/>
</dbReference>
<keyword evidence="1" id="KW-0067">ATP-binding</keyword>
<dbReference type="RefSeq" id="WP_202688538.1">
    <property type="nucleotide sequence ID" value="NZ_JAESVN010000004.1"/>
</dbReference>
<comment type="similarity">
    <text evidence="1">Belongs to the AAA ATPase family.</text>
</comment>
<dbReference type="EMBL" id="JAESVN010000004">
    <property type="protein sequence ID" value="MBL4917593.1"/>
    <property type="molecule type" value="Genomic_DNA"/>
</dbReference>
<dbReference type="SUPFAM" id="SSF140990">
    <property type="entry name" value="FtsH protease domain-like"/>
    <property type="match status" value="1"/>
</dbReference>
<accession>A0A8K0VC99</accession>
<dbReference type="GO" id="GO:0005524">
    <property type="term" value="F:ATP binding"/>
    <property type="evidence" value="ECO:0007669"/>
    <property type="project" value="UniProtKB-KW"/>
</dbReference>
<dbReference type="Pfam" id="PF01434">
    <property type="entry name" value="Peptidase_M41"/>
    <property type="match status" value="1"/>
</dbReference>
<evidence type="ECO:0000256" key="1">
    <source>
        <dbReference type="RuleBase" id="RU003651"/>
    </source>
</evidence>
<evidence type="ECO:0000259" key="3">
    <source>
        <dbReference type="SMART" id="SM00382"/>
    </source>
</evidence>
<dbReference type="Gene3D" id="3.40.50.300">
    <property type="entry name" value="P-loop containing nucleotide triphosphate hydrolases"/>
    <property type="match status" value="1"/>
</dbReference>
<dbReference type="PANTHER" id="PTHR23076">
    <property type="entry name" value="METALLOPROTEASE M41 FTSH"/>
    <property type="match status" value="1"/>
</dbReference>
<dbReference type="InterPro" id="IPR003960">
    <property type="entry name" value="ATPase_AAA_CS"/>
</dbReference>
<dbReference type="GO" id="GO:0006508">
    <property type="term" value="P:proteolysis"/>
    <property type="evidence" value="ECO:0007669"/>
    <property type="project" value="InterPro"/>
</dbReference>
<dbReference type="Pfam" id="PF00004">
    <property type="entry name" value="AAA"/>
    <property type="match status" value="1"/>
</dbReference>
<dbReference type="PANTHER" id="PTHR23076:SF97">
    <property type="entry name" value="ATP-DEPENDENT ZINC METALLOPROTEASE YME1L1"/>
    <property type="match status" value="1"/>
</dbReference>
<gene>
    <name evidence="4" type="ORF">JL811_10195</name>
</gene>
<evidence type="ECO:0000313" key="5">
    <source>
        <dbReference type="Proteomes" id="UP000648908"/>
    </source>
</evidence>
<dbReference type="GO" id="GO:0030163">
    <property type="term" value="P:protein catabolic process"/>
    <property type="evidence" value="ECO:0007669"/>
    <property type="project" value="TreeGrafter"/>
</dbReference>
<dbReference type="Gene3D" id="1.20.58.760">
    <property type="entry name" value="Peptidase M41"/>
    <property type="match status" value="1"/>
</dbReference>
<sequence length="718" mass="75403">MTHSSLPAQFSAPSLPDPKSVPGFSLAQHWLDRHRPDTAALLAAAGGPPPDEDEPQDALAEAAAAETLRWPRIGALPSQALLILTLAAAIERQGGAKPGAPAQLALIHGWCGAELAAAQGLWDRLEILRALFHSESEAPLRQTGSPAGALADQRRKLCKQIEDSLMTGRGVVAINLTPADLPSALQPLCTHELRLPRPDRSRVAALMRLLFPQARDLAGVLAQLPGEEALARLMPLELVTALHAATPGAALDILRRRAMPAPVTAGQVAGLETVAGQPQAVAAFRQLAADMSAWRDGKLAWSAVPRSLILHGPPGTGKTLLAGAFAAEAGLPLIATGFSECQKAGHLGDMLAALEAAVAEAISRAPAIFFLDELDGFSSREAGAGSRNGTYMRAVITGLLRQLDRLMSTPGVVLIGATNDLRAIDGAIRRPGRFDRLLRLNAPNRAGIAQILRHHLDAAEPGQDPVLDEAIAEAAGRLVGTSGAAAAALARAALARARGDALPLAAALAAEAEARHQALTLAEQRRVALHEAGHVLVGVLGGMPDPVAMRLTPSCGQVEWRPRAMHTRESALAELRMNLGGRAAEEVLCGTISTGAGAGPSSDLAHSTRLVLAMELEWGFGDGGLLWHPGLPTGLQAPNWLRAKLDHLLTTAAAEARALVATHRGTVEALAEALIVEREIEGEALSAWVTRIRDLGQQREDRDYCTEDVGDVLTLKPK</sequence>
<feature type="region of interest" description="Disordered" evidence="2">
    <location>
        <begin position="1"/>
        <end position="20"/>
    </location>
</feature>
<dbReference type="InterPro" id="IPR003593">
    <property type="entry name" value="AAA+_ATPase"/>
</dbReference>
<dbReference type="InterPro" id="IPR003959">
    <property type="entry name" value="ATPase_AAA_core"/>
</dbReference>
<feature type="compositionally biased region" description="Polar residues" evidence="2">
    <location>
        <begin position="1"/>
        <end position="12"/>
    </location>
</feature>
<protein>
    <submittedName>
        <fullName evidence="4">AAA family ATPase</fullName>
    </submittedName>
</protein>
<feature type="domain" description="AAA+ ATPase" evidence="3">
    <location>
        <begin position="304"/>
        <end position="444"/>
    </location>
</feature>
<dbReference type="GO" id="GO:0005886">
    <property type="term" value="C:plasma membrane"/>
    <property type="evidence" value="ECO:0007669"/>
    <property type="project" value="TreeGrafter"/>
</dbReference>
<dbReference type="GO" id="GO:0004222">
    <property type="term" value="F:metalloendopeptidase activity"/>
    <property type="evidence" value="ECO:0007669"/>
    <property type="project" value="InterPro"/>
</dbReference>
<dbReference type="InterPro" id="IPR037219">
    <property type="entry name" value="Peptidase_M41-like"/>
</dbReference>
<dbReference type="AlphaFoldDB" id="A0A8K0VC99"/>
<reference evidence="4" key="1">
    <citation type="submission" date="2021-01" db="EMBL/GenBank/DDBJ databases">
        <title>Tabrizicola alba sp. nov. a motile alkaliphilic bacterium isolated from a soda lake.</title>
        <authorList>
            <person name="Szuroczki S."/>
            <person name="Abbaszade G."/>
            <person name="Schumann P."/>
            <person name="Toth E."/>
        </authorList>
    </citation>
    <scope>NUCLEOTIDE SEQUENCE</scope>
    <source>
        <strain evidence="4">DMG-N-6</strain>
    </source>
</reference>
<dbReference type="GO" id="GO:0016887">
    <property type="term" value="F:ATP hydrolysis activity"/>
    <property type="evidence" value="ECO:0007669"/>
    <property type="project" value="InterPro"/>
</dbReference>
<dbReference type="CDD" id="cd19481">
    <property type="entry name" value="RecA-like_protease"/>
    <property type="match status" value="1"/>
</dbReference>